<dbReference type="Gene3D" id="4.10.60.10">
    <property type="entry name" value="Zinc finger, CCHC-type"/>
    <property type="match status" value="1"/>
</dbReference>
<evidence type="ECO:0000256" key="1">
    <source>
        <dbReference type="PROSITE-ProRule" id="PRU00047"/>
    </source>
</evidence>
<dbReference type="InterPro" id="IPR036875">
    <property type="entry name" value="Znf_CCHC_sf"/>
</dbReference>
<dbReference type="Pfam" id="PF03732">
    <property type="entry name" value="Retrotrans_gag"/>
    <property type="match status" value="1"/>
</dbReference>
<organism evidence="3 4">
    <name type="scientific">Mucor saturninus</name>
    <dbReference type="NCBI Taxonomy" id="64648"/>
    <lineage>
        <taxon>Eukaryota</taxon>
        <taxon>Fungi</taxon>
        <taxon>Fungi incertae sedis</taxon>
        <taxon>Mucoromycota</taxon>
        <taxon>Mucoromycotina</taxon>
        <taxon>Mucoromycetes</taxon>
        <taxon>Mucorales</taxon>
        <taxon>Mucorineae</taxon>
        <taxon>Mucoraceae</taxon>
        <taxon>Mucor</taxon>
    </lineage>
</organism>
<evidence type="ECO:0000313" key="3">
    <source>
        <dbReference type="EMBL" id="KAG2191216.1"/>
    </source>
</evidence>
<dbReference type="PANTHER" id="PTHR33223:SF6">
    <property type="entry name" value="CCHC-TYPE DOMAIN-CONTAINING PROTEIN"/>
    <property type="match status" value="1"/>
</dbReference>
<dbReference type="GO" id="GO:0003676">
    <property type="term" value="F:nucleic acid binding"/>
    <property type="evidence" value="ECO:0007669"/>
    <property type="project" value="InterPro"/>
</dbReference>
<dbReference type="InterPro" id="IPR001878">
    <property type="entry name" value="Znf_CCHC"/>
</dbReference>
<dbReference type="AlphaFoldDB" id="A0A8H7QF22"/>
<dbReference type="PANTHER" id="PTHR33223">
    <property type="entry name" value="CCHC-TYPE DOMAIN-CONTAINING PROTEIN"/>
    <property type="match status" value="1"/>
</dbReference>
<dbReference type="InterPro" id="IPR005162">
    <property type="entry name" value="Retrotrans_gag_dom"/>
</dbReference>
<dbReference type="SMART" id="SM00343">
    <property type="entry name" value="ZnF_C2HC"/>
    <property type="match status" value="1"/>
</dbReference>
<evidence type="ECO:0000259" key="2">
    <source>
        <dbReference type="PROSITE" id="PS50158"/>
    </source>
</evidence>
<evidence type="ECO:0000313" key="4">
    <source>
        <dbReference type="Proteomes" id="UP000603453"/>
    </source>
</evidence>
<dbReference type="OrthoDB" id="2285313at2759"/>
<dbReference type="EMBL" id="JAEPRD010000460">
    <property type="protein sequence ID" value="KAG2191216.1"/>
    <property type="molecule type" value="Genomic_DNA"/>
</dbReference>
<dbReference type="Proteomes" id="UP000603453">
    <property type="component" value="Unassembled WGS sequence"/>
</dbReference>
<keyword evidence="1" id="KW-0479">Metal-binding</keyword>
<dbReference type="Pfam" id="PF00098">
    <property type="entry name" value="zf-CCHC"/>
    <property type="match status" value="1"/>
</dbReference>
<keyword evidence="1" id="KW-0862">Zinc</keyword>
<protein>
    <recommendedName>
        <fullName evidence="2">CCHC-type domain-containing protein</fullName>
    </recommendedName>
</protein>
<dbReference type="GO" id="GO:0008270">
    <property type="term" value="F:zinc ion binding"/>
    <property type="evidence" value="ECO:0007669"/>
    <property type="project" value="UniProtKB-KW"/>
</dbReference>
<name>A0A8H7QF22_9FUNG</name>
<feature type="domain" description="CCHC-type" evidence="2">
    <location>
        <begin position="268"/>
        <end position="283"/>
    </location>
</feature>
<keyword evidence="4" id="KW-1185">Reference proteome</keyword>
<keyword evidence="1" id="KW-0863">Zinc-finger</keyword>
<proteinExistence type="predicted"/>
<dbReference type="SUPFAM" id="SSF57756">
    <property type="entry name" value="Retrovirus zinc finger-like domains"/>
    <property type="match status" value="1"/>
</dbReference>
<gene>
    <name evidence="3" type="ORF">INT47_005964</name>
</gene>
<accession>A0A8H7QF22</accession>
<comment type="caution">
    <text evidence="3">The sequence shown here is derived from an EMBL/GenBank/DDBJ whole genome shotgun (WGS) entry which is preliminary data.</text>
</comment>
<dbReference type="PROSITE" id="PS50158">
    <property type="entry name" value="ZF_CCHC"/>
    <property type="match status" value="1"/>
</dbReference>
<reference evidence="3" key="1">
    <citation type="submission" date="2020-12" db="EMBL/GenBank/DDBJ databases">
        <title>Metabolic potential, ecology and presence of endohyphal bacteria is reflected in genomic diversity of Mucoromycotina.</title>
        <authorList>
            <person name="Muszewska A."/>
            <person name="Okrasinska A."/>
            <person name="Steczkiewicz K."/>
            <person name="Drgas O."/>
            <person name="Orlowska M."/>
            <person name="Perlinska-Lenart U."/>
            <person name="Aleksandrzak-Piekarczyk T."/>
            <person name="Szatraj K."/>
            <person name="Zielenkiewicz U."/>
            <person name="Pilsyk S."/>
            <person name="Malc E."/>
            <person name="Mieczkowski P."/>
            <person name="Kruszewska J.S."/>
            <person name="Biernat P."/>
            <person name="Pawlowska J."/>
        </authorList>
    </citation>
    <scope>NUCLEOTIDE SEQUENCE</scope>
    <source>
        <strain evidence="3">WA0000017839</strain>
    </source>
</reference>
<sequence length="478" mass="52891">MAQKSGSDTLTTKKGFNWRVSEPRSFSGVSVAGEDLGNVAYTWLKKMERLKVSAKLTDDEVLFLVSDHLVQKAETWFNVIGVKANSWEEFTTLFKKQYLADQEDKWWSQLQNMKQGEGDSIDDVALKMEELFELLENKSDAFQIRTFLSAIRSDIGFEVEKDGTPSSFEGVKIKAKQVEKSLLKYNFSGRTAVSEKGFRYKPEPLIRSNFSDVSSVANSDIHSLVAKLEQLSINLVRLNEGAAQGQSKPFVPYNSNNGNNSARPVFTCFYCREVGHKKYDCPKFLCDQGQAPASNPATGSNSIPLEVQLVDTVIEGAKEILANEILTNGVKRRAMAPPSVEAMAGSASRKVVNSGFQKQVKRKTRNKARRYPVKLKRSKIWSKLLETEAGISMAEWLSLDKEAAAEIIDGIRYLRESKVVAKNKAVGVTDKVIAGLKDLPGTSAPMEVNEVDIDDDFSSLDSGEDYGVDSSGSCGDLL</sequence>